<organism evidence="1">
    <name type="scientific">marine sediment metagenome</name>
    <dbReference type="NCBI Taxonomy" id="412755"/>
    <lineage>
        <taxon>unclassified sequences</taxon>
        <taxon>metagenomes</taxon>
        <taxon>ecological metagenomes</taxon>
    </lineage>
</organism>
<feature type="non-terminal residue" evidence="1">
    <location>
        <position position="62"/>
    </location>
</feature>
<reference evidence="1" key="1">
    <citation type="journal article" date="2014" name="Front. Microbiol.">
        <title>High frequency of phylogenetically diverse reductive dehalogenase-homologous genes in deep subseafloor sedimentary metagenomes.</title>
        <authorList>
            <person name="Kawai M."/>
            <person name="Futagami T."/>
            <person name="Toyoda A."/>
            <person name="Takaki Y."/>
            <person name="Nishi S."/>
            <person name="Hori S."/>
            <person name="Arai W."/>
            <person name="Tsubouchi T."/>
            <person name="Morono Y."/>
            <person name="Uchiyama I."/>
            <person name="Ito T."/>
            <person name="Fujiyama A."/>
            <person name="Inagaki F."/>
            <person name="Takami H."/>
        </authorList>
    </citation>
    <scope>NUCLEOTIDE SEQUENCE</scope>
    <source>
        <strain evidence="1">Expedition CK06-06</strain>
    </source>
</reference>
<accession>X1S5P2</accession>
<comment type="caution">
    <text evidence="1">The sequence shown here is derived from an EMBL/GenBank/DDBJ whole genome shotgun (WGS) entry which is preliminary data.</text>
</comment>
<sequence length="62" mass="6631">MVSKGHALSRDALVRTLTAYSGITTEDGEADGTTLVDSNLISRNDFITDKTILIMSGDAKDE</sequence>
<dbReference type="EMBL" id="BARW01002371">
    <property type="protein sequence ID" value="GAI70765.1"/>
    <property type="molecule type" value="Genomic_DNA"/>
</dbReference>
<proteinExistence type="predicted"/>
<dbReference type="AlphaFoldDB" id="X1S5P2"/>
<gene>
    <name evidence="1" type="ORF">S12H4_06670</name>
</gene>
<evidence type="ECO:0000313" key="1">
    <source>
        <dbReference type="EMBL" id="GAI70765.1"/>
    </source>
</evidence>
<protein>
    <submittedName>
        <fullName evidence="1">Uncharacterized protein</fullName>
    </submittedName>
</protein>
<name>X1S5P2_9ZZZZ</name>